<sequence length="149" mass="17191">MKKKVLLISFLSLILVVGILGVVYKGLLYQNDFKNIELRVRNVDKEITAYKKYIEDGQQTDEHNFLNFELETIAIDATNTELELIYTNKKLKNYSINRIILKDNEPLILLMDGNKLTLPNDLGTYTIILAITNFETNEMVKFGFNVIVN</sequence>
<dbReference type="AlphaFoldDB" id="A0A7G9W6N0"/>
<evidence type="ECO:0000313" key="1">
    <source>
        <dbReference type="EMBL" id="QNO14342.1"/>
    </source>
</evidence>
<keyword evidence="2" id="KW-1185">Reference proteome</keyword>
<evidence type="ECO:0000313" key="2">
    <source>
        <dbReference type="Proteomes" id="UP000516160"/>
    </source>
</evidence>
<dbReference type="KEGG" id="acae:HYG86_05920"/>
<proteinExistence type="predicted"/>
<name>A0A7G9W6N0_ALKCA</name>
<gene>
    <name evidence="1" type="ORF">HYG86_05920</name>
</gene>
<dbReference type="RefSeq" id="WP_213167998.1">
    <property type="nucleotide sequence ID" value="NZ_CP058559.1"/>
</dbReference>
<accession>A0A7G9W6N0</accession>
<dbReference type="EMBL" id="CP058559">
    <property type="protein sequence ID" value="QNO14342.1"/>
    <property type="molecule type" value="Genomic_DNA"/>
</dbReference>
<organism evidence="1 2">
    <name type="scientific">Alkalicella caledoniensis</name>
    <dbReference type="NCBI Taxonomy" id="2731377"/>
    <lineage>
        <taxon>Bacteria</taxon>
        <taxon>Bacillati</taxon>
        <taxon>Bacillota</taxon>
        <taxon>Clostridia</taxon>
        <taxon>Eubacteriales</taxon>
        <taxon>Proteinivoracaceae</taxon>
        <taxon>Alkalicella</taxon>
    </lineage>
</organism>
<reference evidence="1 2" key="1">
    <citation type="submission" date="2020-07" db="EMBL/GenBank/DDBJ databases">
        <title>Alkalicella. sp. LB2 genome.</title>
        <authorList>
            <person name="Postec A."/>
            <person name="Quemeneur M."/>
        </authorList>
    </citation>
    <scope>NUCLEOTIDE SEQUENCE [LARGE SCALE GENOMIC DNA]</scope>
    <source>
        <strain evidence="1 2">LB2</strain>
    </source>
</reference>
<protein>
    <submittedName>
        <fullName evidence="1">Uncharacterized protein</fullName>
    </submittedName>
</protein>
<dbReference type="Proteomes" id="UP000516160">
    <property type="component" value="Chromosome"/>
</dbReference>